<dbReference type="Gene3D" id="3.90.180.10">
    <property type="entry name" value="Medium-chain alcohol dehydrogenases, catalytic domain"/>
    <property type="match status" value="1"/>
</dbReference>
<keyword evidence="6" id="KW-0560">Oxidoreductase</keyword>
<dbReference type="PANTHER" id="PTHR42940">
    <property type="entry name" value="ALCOHOL DEHYDROGENASE 1-RELATED"/>
    <property type="match status" value="1"/>
</dbReference>
<evidence type="ECO:0000256" key="2">
    <source>
        <dbReference type="ARBA" id="ARBA00008072"/>
    </source>
</evidence>
<dbReference type="SMART" id="SM00829">
    <property type="entry name" value="PKS_ER"/>
    <property type="match status" value="1"/>
</dbReference>
<evidence type="ECO:0000256" key="1">
    <source>
        <dbReference type="ARBA" id="ARBA00001947"/>
    </source>
</evidence>
<dbReference type="InterPro" id="IPR036291">
    <property type="entry name" value="NAD(P)-bd_dom_sf"/>
</dbReference>
<dbReference type="SUPFAM" id="SSF50129">
    <property type="entry name" value="GroES-like"/>
    <property type="match status" value="1"/>
</dbReference>
<evidence type="ECO:0000256" key="8">
    <source>
        <dbReference type="ARBA" id="ARBA00049243"/>
    </source>
</evidence>
<dbReference type="InterPro" id="IPR020843">
    <property type="entry name" value="ER"/>
</dbReference>
<dbReference type="OrthoDB" id="3175656at2"/>
<dbReference type="GO" id="GO:0046872">
    <property type="term" value="F:metal ion binding"/>
    <property type="evidence" value="ECO:0007669"/>
    <property type="project" value="UniProtKB-KW"/>
</dbReference>
<comment type="cofactor">
    <cofactor evidence="1">
        <name>Zn(2+)</name>
        <dbReference type="ChEBI" id="CHEBI:29105"/>
    </cofactor>
</comment>
<feature type="region of interest" description="Disordered" evidence="9">
    <location>
        <begin position="1"/>
        <end position="28"/>
    </location>
</feature>
<sequence>MGQDPGERRCVGDRWRNHSRGDRGDEQPALGTCLMKALVIRVFGGPAVLEMAELPDPEPGPGEVRVRVHAVVVARTKDVAARAGKPPFAPQIKTFPHVLGTEHAGVIDRVGPDLDDGLVGRRVAVSAVLSCSRCRACLVSREEACSEFGLVGIHRQGSYAEYCVVPVDNVREIPAEVAFPEAAALAANGGVASAQLDAGAAGPGTTVLVPGAGGALGVTVAALAAFRGARVIGVDRRPPRLAGLPLVALDGAADDLPARILEAAGSGGLDCVVDNLGITAWCEAYLPALGALGRVVVSGAVNHDPVPIRLLQFYLRSQSLIGVRTGNRQQIDRLWADVAAGFRLPAGFVHTLSWTRAPDAHASLQSGGTSGQLVLTMDESSAAG</sequence>
<accession>A0A229S4U5</accession>
<evidence type="ECO:0000256" key="6">
    <source>
        <dbReference type="ARBA" id="ARBA00023002"/>
    </source>
</evidence>
<evidence type="ECO:0000259" key="10">
    <source>
        <dbReference type="SMART" id="SM00829"/>
    </source>
</evidence>
<evidence type="ECO:0000313" key="11">
    <source>
        <dbReference type="EMBL" id="OXM53972.1"/>
    </source>
</evidence>
<dbReference type="InterPro" id="IPR013149">
    <property type="entry name" value="ADH-like_C"/>
</dbReference>
<evidence type="ECO:0000313" key="12">
    <source>
        <dbReference type="Proteomes" id="UP000215223"/>
    </source>
</evidence>
<feature type="compositionally biased region" description="Basic and acidic residues" evidence="9">
    <location>
        <begin position="1"/>
        <end position="26"/>
    </location>
</feature>
<evidence type="ECO:0000256" key="9">
    <source>
        <dbReference type="SAM" id="MobiDB-lite"/>
    </source>
</evidence>
<comment type="similarity">
    <text evidence="2">Belongs to the zinc-containing alcohol dehydrogenase family.</text>
</comment>
<dbReference type="Pfam" id="PF08240">
    <property type="entry name" value="ADH_N"/>
    <property type="match status" value="1"/>
</dbReference>
<comment type="catalytic activity">
    <reaction evidence="7">
        <text>a secondary alcohol + NAD(+) = a ketone + NADH + H(+)</text>
        <dbReference type="Rhea" id="RHEA:10740"/>
        <dbReference type="ChEBI" id="CHEBI:15378"/>
        <dbReference type="ChEBI" id="CHEBI:17087"/>
        <dbReference type="ChEBI" id="CHEBI:35681"/>
        <dbReference type="ChEBI" id="CHEBI:57540"/>
        <dbReference type="ChEBI" id="CHEBI:57945"/>
        <dbReference type="EC" id="1.1.1.1"/>
    </reaction>
</comment>
<dbReference type="GO" id="GO:0005737">
    <property type="term" value="C:cytoplasm"/>
    <property type="evidence" value="ECO:0007669"/>
    <property type="project" value="TreeGrafter"/>
</dbReference>
<name>A0A229S4U5_9PSEU</name>
<dbReference type="EMBL" id="NMQT01000072">
    <property type="protein sequence ID" value="OXM53972.1"/>
    <property type="molecule type" value="Genomic_DNA"/>
</dbReference>
<reference evidence="11 12" key="1">
    <citation type="submission" date="2017-07" db="EMBL/GenBank/DDBJ databases">
        <title>Amycolatopsis thailandensis Genome sequencing and assembly.</title>
        <authorList>
            <person name="Kaur N."/>
            <person name="Mayilraj S."/>
        </authorList>
    </citation>
    <scope>NUCLEOTIDE SEQUENCE [LARGE SCALE GENOMIC DNA]</scope>
    <source>
        <strain evidence="11 12">JCM 16380</strain>
    </source>
</reference>
<dbReference type="SUPFAM" id="SSF51735">
    <property type="entry name" value="NAD(P)-binding Rossmann-fold domains"/>
    <property type="match status" value="1"/>
</dbReference>
<protein>
    <recommendedName>
        <fullName evidence="3">alcohol dehydrogenase</fullName>
        <ecNumber evidence="3">1.1.1.1</ecNumber>
    </recommendedName>
</protein>
<keyword evidence="12" id="KW-1185">Reference proteome</keyword>
<dbReference type="AlphaFoldDB" id="A0A229S4U5"/>
<dbReference type="GO" id="GO:0004022">
    <property type="term" value="F:alcohol dehydrogenase (NAD+) activity"/>
    <property type="evidence" value="ECO:0007669"/>
    <property type="project" value="UniProtKB-EC"/>
</dbReference>
<organism evidence="11 12">
    <name type="scientific">Amycolatopsis thailandensis</name>
    <dbReference type="NCBI Taxonomy" id="589330"/>
    <lineage>
        <taxon>Bacteria</taxon>
        <taxon>Bacillati</taxon>
        <taxon>Actinomycetota</taxon>
        <taxon>Actinomycetes</taxon>
        <taxon>Pseudonocardiales</taxon>
        <taxon>Pseudonocardiaceae</taxon>
        <taxon>Amycolatopsis</taxon>
    </lineage>
</organism>
<keyword evidence="5" id="KW-0862">Zinc</keyword>
<evidence type="ECO:0000256" key="7">
    <source>
        <dbReference type="ARBA" id="ARBA00049164"/>
    </source>
</evidence>
<comment type="catalytic activity">
    <reaction evidence="8">
        <text>a primary alcohol + NAD(+) = an aldehyde + NADH + H(+)</text>
        <dbReference type="Rhea" id="RHEA:10736"/>
        <dbReference type="ChEBI" id="CHEBI:15378"/>
        <dbReference type="ChEBI" id="CHEBI:15734"/>
        <dbReference type="ChEBI" id="CHEBI:17478"/>
        <dbReference type="ChEBI" id="CHEBI:57540"/>
        <dbReference type="ChEBI" id="CHEBI:57945"/>
        <dbReference type="EC" id="1.1.1.1"/>
    </reaction>
</comment>
<keyword evidence="4" id="KW-0479">Metal-binding</keyword>
<evidence type="ECO:0000256" key="5">
    <source>
        <dbReference type="ARBA" id="ARBA00022833"/>
    </source>
</evidence>
<dbReference type="EC" id="1.1.1.1" evidence="3"/>
<dbReference type="InterPro" id="IPR013154">
    <property type="entry name" value="ADH-like_N"/>
</dbReference>
<dbReference type="InterPro" id="IPR011032">
    <property type="entry name" value="GroES-like_sf"/>
</dbReference>
<comment type="caution">
    <text evidence="11">The sequence shown here is derived from an EMBL/GenBank/DDBJ whole genome shotgun (WGS) entry which is preliminary data.</text>
</comment>
<dbReference type="Proteomes" id="UP000215223">
    <property type="component" value="Unassembled WGS sequence"/>
</dbReference>
<proteinExistence type="inferred from homology"/>
<evidence type="ECO:0000256" key="3">
    <source>
        <dbReference type="ARBA" id="ARBA00013190"/>
    </source>
</evidence>
<feature type="domain" description="Enoyl reductase (ER)" evidence="10">
    <location>
        <begin position="44"/>
        <end position="375"/>
    </location>
</feature>
<evidence type="ECO:0000256" key="4">
    <source>
        <dbReference type="ARBA" id="ARBA00022723"/>
    </source>
</evidence>
<gene>
    <name evidence="11" type="ORF">CFP71_20270</name>
</gene>
<dbReference type="PANTHER" id="PTHR42940:SF8">
    <property type="entry name" value="VACUOLAR PROTEIN SORTING-ASSOCIATED PROTEIN 11"/>
    <property type="match status" value="1"/>
</dbReference>
<dbReference type="Pfam" id="PF00107">
    <property type="entry name" value="ADH_zinc_N"/>
    <property type="match status" value="1"/>
</dbReference>